<keyword evidence="3" id="KW-1185">Reference proteome</keyword>
<name>A0AAD4LU93_9AGAM</name>
<feature type="region of interest" description="Disordered" evidence="1">
    <location>
        <begin position="1"/>
        <end position="35"/>
    </location>
</feature>
<protein>
    <submittedName>
        <fullName evidence="2">Uncharacterized protein</fullName>
    </submittedName>
</protein>
<organism evidence="2 3">
    <name type="scientific">Lactarius akahatsu</name>
    <dbReference type="NCBI Taxonomy" id="416441"/>
    <lineage>
        <taxon>Eukaryota</taxon>
        <taxon>Fungi</taxon>
        <taxon>Dikarya</taxon>
        <taxon>Basidiomycota</taxon>
        <taxon>Agaricomycotina</taxon>
        <taxon>Agaricomycetes</taxon>
        <taxon>Russulales</taxon>
        <taxon>Russulaceae</taxon>
        <taxon>Lactarius</taxon>
    </lineage>
</organism>
<sequence>MDEYAWPVPPEPPYIFPVPPTPSNNSNGPPQKQPELRMPTATFFAENLPNDTPNPYTPCDAVSPPLATNPASHIFNLSQLYSANASGPSAGKTLPTPPFAFGDIQSSFAFNVDEFWPTLGYEDHSSTSDLSSIPDPIIVPGTNSVSRPKAAFPTLFRRRFSPLRNLRRLQEVLPAARIPKLLLGRGRLGLLADHLPAPPKNARPPKMRAMTNRPCFSAA</sequence>
<reference evidence="2" key="1">
    <citation type="submission" date="2022-01" db="EMBL/GenBank/DDBJ databases">
        <title>Comparative genomics reveals a dynamic genome evolution in the ectomycorrhizal milk-cap (Lactarius) mushrooms.</title>
        <authorList>
            <consortium name="DOE Joint Genome Institute"/>
            <person name="Lebreton A."/>
            <person name="Tang N."/>
            <person name="Kuo A."/>
            <person name="LaButti K."/>
            <person name="Drula E."/>
            <person name="Barry K."/>
            <person name="Clum A."/>
            <person name="Lipzen A."/>
            <person name="Mousain D."/>
            <person name="Ng V."/>
            <person name="Wang R."/>
            <person name="Wang X."/>
            <person name="Dai Y."/>
            <person name="Henrissat B."/>
            <person name="Grigoriev I.V."/>
            <person name="Guerin-Laguette A."/>
            <person name="Yu F."/>
            <person name="Martin F.M."/>
        </authorList>
    </citation>
    <scope>NUCLEOTIDE SEQUENCE</scope>
    <source>
        <strain evidence="2">QP</strain>
    </source>
</reference>
<dbReference type="EMBL" id="JAKELL010000001">
    <property type="protein sequence ID" value="KAH9001115.1"/>
    <property type="molecule type" value="Genomic_DNA"/>
</dbReference>
<evidence type="ECO:0000313" key="2">
    <source>
        <dbReference type="EMBL" id="KAH9001115.1"/>
    </source>
</evidence>
<gene>
    <name evidence="2" type="ORF">EDB92DRAFT_13830</name>
</gene>
<feature type="region of interest" description="Disordered" evidence="1">
    <location>
        <begin position="196"/>
        <end position="219"/>
    </location>
</feature>
<proteinExistence type="predicted"/>
<accession>A0AAD4LU93</accession>
<dbReference type="AlphaFoldDB" id="A0AAD4LU93"/>
<dbReference type="Proteomes" id="UP001201163">
    <property type="component" value="Unassembled WGS sequence"/>
</dbReference>
<evidence type="ECO:0000256" key="1">
    <source>
        <dbReference type="SAM" id="MobiDB-lite"/>
    </source>
</evidence>
<comment type="caution">
    <text evidence="2">The sequence shown here is derived from an EMBL/GenBank/DDBJ whole genome shotgun (WGS) entry which is preliminary data.</text>
</comment>
<evidence type="ECO:0000313" key="3">
    <source>
        <dbReference type="Proteomes" id="UP001201163"/>
    </source>
</evidence>
<feature type="compositionally biased region" description="Pro residues" evidence="1">
    <location>
        <begin position="7"/>
        <end position="22"/>
    </location>
</feature>